<dbReference type="InterPro" id="IPR000014">
    <property type="entry name" value="PAS"/>
</dbReference>
<reference evidence="9" key="1">
    <citation type="journal article" date="2019" name="Int. J. Syst. Evol. Microbiol.">
        <title>The Global Catalogue of Microorganisms (GCM) 10K type strain sequencing project: providing services to taxonomists for standard genome sequencing and annotation.</title>
        <authorList>
            <consortium name="The Broad Institute Genomics Platform"/>
            <consortium name="The Broad Institute Genome Sequencing Center for Infectious Disease"/>
            <person name="Wu L."/>
            <person name="Ma J."/>
        </authorList>
    </citation>
    <scope>NUCLEOTIDE SEQUENCE [LARGE SCALE GENOMIC DNA]</scope>
    <source>
        <strain evidence="9">CCUG 61697</strain>
    </source>
</reference>
<dbReference type="RefSeq" id="WP_379091279.1">
    <property type="nucleotide sequence ID" value="NZ_JBHTJO010000002.1"/>
</dbReference>
<comment type="caution">
    <text evidence="8">The sequence shown here is derived from an EMBL/GenBank/DDBJ whole genome shotgun (WGS) entry which is preliminary data.</text>
</comment>
<proteinExistence type="predicted"/>
<dbReference type="PRINTS" id="PR00344">
    <property type="entry name" value="BCTRLSENSOR"/>
</dbReference>
<dbReference type="EMBL" id="JBHTJO010000002">
    <property type="protein sequence ID" value="MFD0988314.1"/>
    <property type="molecule type" value="Genomic_DNA"/>
</dbReference>
<evidence type="ECO:0000259" key="7">
    <source>
        <dbReference type="PROSITE" id="PS50109"/>
    </source>
</evidence>
<dbReference type="InterPro" id="IPR003594">
    <property type="entry name" value="HATPase_dom"/>
</dbReference>
<sequence length="462" mass="49512">MHKSLHQQSDEVEDDREALEHIARALSQPSANGVPQAGPRQESEMPAGALASSTLVAMVDALPSAIAVLGDGELLHCNPAFANAFGYRRIDELLEAGGLDAIVPAGLQNAETVPAPSDDHLSQLRIDARTSGHRHLKLLVELVPLQANPPLQMLRLIDQSATDEQPVPVAPEVSAEPGTTAEAETPAEPETNPTESEPAAESQDEETAPPEAAEDAEAASAEPAANAAQQLSFLAKVSHEVRTPLNSILGFTELMIGEKLGAIGNARYKGYIEDIHQSGRYALSLLNDLLDLSKIEAGEFELDFTAVDIDEIVDECLHLLQPMAKREQILLRVSLDPDVPAVIADPRRLKQILLNLLSNAIKFTRKGGQVILSASKTSTGAVRIRVRDTGVGMTADEIQLAMQPFQQLDTTPRKQNGTGLGLPLTKALIEANRAHFMLTSEAGVGTSADVIFPKERVAETRD</sequence>
<dbReference type="Gene3D" id="1.10.287.130">
    <property type="match status" value="1"/>
</dbReference>
<dbReference type="PANTHER" id="PTHR43047:SF63">
    <property type="entry name" value="HISTIDINE KINASE"/>
    <property type="match status" value="1"/>
</dbReference>
<feature type="region of interest" description="Disordered" evidence="6">
    <location>
        <begin position="164"/>
        <end position="225"/>
    </location>
</feature>
<feature type="region of interest" description="Disordered" evidence="6">
    <location>
        <begin position="1"/>
        <end position="47"/>
    </location>
</feature>
<dbReference type="SMART" id="SM00387">
    <property type="entry name" value="HATPase_c"/>
    <property type="match status" value="1"/>
</dbReference>
<keyword evidence="4" id="KW-0808">Transferase</keyword>
<keyword evidence="5 8" id="KW-0418">Kinase</keyword>
<dbReference type="Pfam" id="PF02518">
    <property type="entry name" value="HATPase_c"/>
    <property type="match status" value="1"/>
</dbReference>
<organism evidence="8 9">
    <name type="scientific">Methyloligella solikamskensis</name>
    <dbReference type="NCBI Taxonomy" id="1177756"/>
    <lineage>
        <taxon>Bacteria</taxon>
        <taxon>Pseudomonadati</taxon>
        <taxon>Pseudomonadota</taxon>
        <taxon>Alphaproteobacteria</taxon>
        <taxon>Hyphomicrobiales</taxon>
        <taxon>Hyphomicrobiaceae</taxon>
        <taxon>Methyloligella</taxon>
    </lineage>
</organism>
<dbReference type="InterPro" id="IPR003661">
    <property type="entry name" value="HisK_dim/P_dom"/>
</dbReference>
<evidence type="ECO:0000256" key="4">
    <source>
        <dbReference type="ARBA" id="ARBA00022679"/>
    </source>
</evidence>
<dbReference type="Proteomes" id="UP001597102">
    <property type="component" value="Unassembled WGS sequence"/>
</dbReference>
<feature type="compositionally biased region" description="Acidic residues" evidence="6">
    <location>
        <begin position="202"/>
        <end position="217"/>
    </location>
</feature>
<evidence type="ECO:0000313" key="9">
    <source>
        <dbReference type="Proteomes" id="UP001597102"/>
    </source>
</evidence>
<keyword evidence="9" id="KW-1185">Reference proteome</keyword>
<feature type="domain" description="Histidine kinase" evidence="7">
    <location>
        <begin position="236"/>
        <end position="456"/>
    </location>
</feature>
<dbReference type="InterPro" id="IPR036097">
    <property type="entry name" value="HisK_dim/P_sf"/>
</dbReference>
<dbReference type="Gene3D" id="3.30.565.10">
    <property type="entry name" value="Histidine kinase-like ATPase, C-terminal domain"/>
    <property type="match status" value="1"/>
</dbReference>
<dbReference type="InterPro" id="IPR004358">
    <property type="entry name" value="Sig_transdc_His_kin-like_C"/>
</dbReference>
<evidence type="ECO:0000313" key="8">
    <source>
        <dbReference type="EMBL" id="MFD0988314.1"/>
    </source>
</evidence>
<dbReference type="SMART" id="SM00388">
    <property type="entry name" value="HisKA"/>
    <property type="match status" value="1"/>
</dbReference>
<dbReference type="CDD" id="cd00082">
    <property type="entry name" value="HisKA"/>
    <property type="match status" value="1"/>
</dbReference>
<gene>
    <name evidence="8" type="ORF">ACFQ2F_14530</name>
</gene>
<protein>
    <recommendedName>
        <fullName evidence="2">histidine kinase</fullName>
        <ecNumber evidence="2">2.7.13.3</ecNumber>
    </recommendedName>
</protein>
<dbReference type="PROSITE" id="PS50109">
    <property type="entry name" value="HIS_KIN"/>
    <property type="match status" value="1"/>
</dbReference>
<dbReference type="Pfam" id="PF13188">
    <property type="entry name" value="PAS_8"/>
    <property type="match status" value="1"/>
</dbReference>
<evidence type="ECO:0000256" key="6">
    <source>
        <dbReference type="SAM" id="MobiDB-lite"/>
    </source>
</evidence>
<accession>A0ABW3JDG4</accession>
<dbReference type="InterPro" id="IPR005467">
    <property type="entry name" value="His_kinase_dom"/>
</dbReference>
<dbReference type="PANTHER" id="PTHR43047">
    <property type="entry name" value="TWO-COMPONENT HISTIDINE PROTEIN KINASE"/>
    <property type="match status" value="1"/>
</dbReference>
<keyword evidence="3" id="KW-0597">Phosphoprotein</keyword>
<dbReference type="SUPFAM" id="SSF55874">
    <property type="entry name" value="ATPase domain of HSP90 chaperone/DNA topoisomerase II/histidine kinase"/>
    <property type="match status" value="1"/>
</dbReference>
<dbReference type="InterPro" id="IPR036890">
    <property type="entry name" value="HATPase_C_sf"/>
</dbReference>
<dbReference type="SUPFAM" id="SSF47384">
    <property type="entry name" value="Homodimeric domain of signal transducing histidine kinase"/>
    <property type="match status" value="1"/>
</dbReference>
<dbReference type="EC" id="2.7.13.3" evidence="2"/>
<evidence type="ECO:0000256" key="2">
    <source>
        <dbReference type="ARBA" id="ARBA00012438"/>
    </source>
</evidence>
<evidence type="ECO:0000256" key="5">
    <source>
        <dbReference type="ARBA" id="ARBA00022777"/>
    </source>
</evidence>
<feature type="compositionally biased region" description="Low complexity" evidence="6">
    <location>
        <begin position="166"/>
        <end position="201"/>
    </location>
</feature>
<dbReference type="Pfam" id="PF00512">
    <property type="entry name" value="HisKA"/>
    <property type="match status" value="1"/>
</dbReference>
<evidence type="ECO:0000256" key="1">
    <source>
        <dbReference type="ARBA" id="ARBA00000085"/>
    </source>
</evidence>
<evidence type="ECO:0000256" key="3">
    <source>
        <dbReference type="ARBA" id="ARBA00022553"/>
    </source>
</evidence>
<comment type="catalytic activity">
    <reaction evidence="1">
        <text>ATP + protein L-histidine = ADP + protein N-phospho-L-histidine.</text>
        <dbReference type="EC" id="2.7.13.3"/>
    </reaction>
</comment>
<dbReference type="GO" id="GO:0016301">
    <property type="term" value="F:kinase activity"/>
    <property type="evidence" value="ECO:0007669"/>
    <property type="project" value="UniProtKB-KW"/>
</dbReference>
<name>A0ABW3JDG4_9HYPH</name>